<organism evidence="2 3">
    <name type="scientific">Cylindrodendrum hubeiense</name>
    <dbReference type="NCBI Taxonomy" id="595255"/>
    <lineage>
        <taxon>Eukaryota</taxon>
        <taxon>Fungi</taxon>
        <taxon>Dikarya</taxon>
        <taxon>Ascomycota</taxon>
        <taxon>Pezizomycotina</taxon>
        <taxon>Sordariomycetes</taxon>
        <taxon>Hypocreomycetidae</taxon>
        <taxon>Hypocreales</taxon>
        <taxon>Nectriaceae</taxon>
        <taxon>Cylindrodendrum</taxon>
    </lineage>
</organism>
<evidence type="ECO:0000313" key="2">
    <source>
        <dbReference type="EMBL" id="KAF7545952.1"/>
    </source>
</evidence>
<feature type="chain" id="PRO_5040229593" evidence="1">
    <location>
        <begin position="19"/>
        <end position="212"/>
    </location>
</feature>
<dbReference type="Proteomes" id="UP000722485">
    <property type="component" value="Unassembled WGS sequence"/>
</dbReference>
<reference evidence="2" key="1">
    <citation type="submission" date="2020-03" db="EMBL/GenBank/DDBJ databases">
        <title>Draft Genome Sequence of Cylindrodendrum hubeiense.</title>
        <authorList>
            <person name="Buettner E."/>
            <person name="Kellner H."/>
        </authorList>
    </citation>
    <scope>NUCLEOTIDE SEQUENCE</scope>
    <source>
        <strain evidence="2">IHI 201604</strain>
    </source>
</reference>
<name>A0A9P5H911_9HYPO</name>
<keyword evidence="1" id="KW-0732">Signal</keyword>
<evidence type="ECO:0000256" key="1">
    <source>
        <dbReference type="SAM" id="SignalP"/>
    </source>
</evidence>
<evidence type="ECO:0000313" key="3">
    <source>
        <dbReference type="Proteomes" id="UP000722485"/>
    </source>
</evidence>
<protein>
    <submittedName>
        <fullName evidence="2">Uncharacterized protein</fullName>
    </submittedName>
</protein>
<dbReference type="EMBL" id="JAANBB010000232">
    <property type="protein sequence ID" value="KAF7545952.1"/>
    <property type="molecule type" value="Genomic_DNA"/>
</dbReference>
<comment type="caution">
    <text evidence="2">The sequence shown here is derived from an EMBL/GenBank/DDBJ whole genome shotgun (WGS) entry which is preliminary data.</text>
</comment>
<gene>
    <name evidence="2" type="ORF">G7Z17_g8780</name>
</gene>
<accession>A0A9P5H911</accession>
<proteinExistence type="predicted"/>
<dbReference type="AlphaFoldDB" id="A0A9P5H911"/>
<dbReference type="OrthoDB" id="5092986at2759"/>
<keyword evidence="3" id="KW-1185">Reference proteome</keyword>
<sequence length="212" mass="24970">MASISLALAWLTAERTDARQAQCPTCVRNGTVCIEAFVSNNDRFFPDNEARAAINEFRDAVLDLMDEWVDLVDWLSYRHMFAYWLGLVHWRQRVYNRNVFDSPFRSAIPQAWPHRLLQTLSARVRLVRATDEDFYTLQCAAFRQVQRERRHVYVARLRGLEKRYGGVVGELYIQVVREECVGRMGFFEVTREFDPDMEILERHLDGDVRFEG</sequence>
<feature type="signal peptide" evidence="1">
    <location>
        <begin position="1"/>
        <end position="18"/>
    </location>
</feature>